<keyword evidence="2" id="KW-0732">Signal</keyword>
<organism evidence="3 4">
    <name type="scientific">Anguilla anguilla</name>
    <name type="common">European freshwater eel</name>
    <name type="synonym">Muraena anguilla</name>
    <dbReference type="NCBI Taxonomy" id="7936"/>
    <lineage>
        <taxon>Eukaryota</taxon>
        <taxon>Metazoa</taxon>
        <taxon>Chordata</taxon>
        <taxon>Craniata</taxon>
        <taxon>Vertebrata</taxon>
        <taxon>Euteleostomi</taxon>
        <taxon>Actinopterygii</taxon>
        <taxon>Neopterygii</taxon>
        <taxon>Teleostei</taxon>
        <taxon>Anguilliformes</taxon>
        <taxon>Anguillidae</taxon>
        <taxon>Anguilla</taxon>
    </lineage>
</organism>
<reference evidence="3" key="1">
    <citation type="submission" date="2021-01" db="EMBL/GenBank/DDBJ databases">
        <title>A chromosome-scale assembly of European eel, Anguilla anguilla.</title>
        <authorList>
            <person name="Henkel C."/>
            <person name="Jong-Raadsen S.A."/>
            <person name="Dufour S."/>
            <person name="Weltzien F.-A."/>
            <person name="Palstra A.P."/>
            <person name="Pelster B."/>
            <person name="Spaink H.P."/>
            <person name="Van Den Thillart G.E."/>
            <person name="Jansen H."/>
            <person name="Zahm M."/>
            <person name="Klopp C."/>
            <person name="Cedric C."/>
            <person name="Louis A."/>
            <person name="Berthelot C."/>
            <person name="Parey E."/>
            <person name="Roest Crollius H."/>
            <person name="Montfort J."/>
            <person name="Robinson-Rechavi M."/>
            <person name="Bucao C."/>
            <person name="Bouchez O."/>
            <person name="Gislard M."/>
            <person name="Lluch J."/>
            <person name="Milhes M."/>
            <person name="Lampietro C."/>
            <person name="Lopez Roques C."/>
            <person name="Donnadieu C."/>
            <person name="Braasch I."/>
            <person name="Desvignes T."/>
            <person name="Postlethwait J."/>
            <person name="Bobe J."/>
            <person name="Guiguen Y."/>
            <person name="Dirks R."/>
        </authorList>
    </citation>
    <scope>NUCLEOTIDE SEQUENCE</scope>
    <source>
        <strain evidence="3">Tag_6206</strain>
        <tissue evidence="3">Liver</tissue>
    </source>
</reference>
<feature type="chain" id="PRO_5039500240" evidence="2">
    <location>
        <begin position="21"/>
        <end position="59"/>
    </location>
</feature>
<gene>
    <name evidence="3" type="ORF">ANANG_G00026540</name>
</gene>
<keyword evidence="1" id="KW-1133">Transmembrane helix</keyword>
<evidence type="ECO:0000256" key="2">
    <source>
        <dbReference type="SAM" id="SignalP"/>
    </source>
</evidence>
<evidence type="ECO:0000313" key="3">
    <source>
        <dbReference type="EMBL" id="KAG5858103.1"/>
    </source>
</evidence>
<keyword evidence="4" id="KW-1185">Reference proteome</keyword>
<keyword evidence="1" id="KW-0472">Membrane</keyword>
<sequence length="59" mass="6153">MNKLLVCVVLALMVLQCVVAGNKSVDALKIAEGSASAMVPTPLLQLGMTVVPALLYKLL</sequence>
<proteinExistence type="predicted"/>
<evidence type="ECO:0000313" key="4">
    <source>
        <dbReference type="Proteomes" id="UP001044222"/>
    </source>
</evidence>
<feature type="signal peptide" evidence="2">
    <location>
        <begin position="1"/>
        <end position="20"/>
    </location>
</feature>
<feature type="transmembrane region" description="Helical" evidence="1">
    <location>
        <begin position="36"/>
        <end position="56"/>
    </location>
</feature>
<name>A0A9D3S7X5_ANGAN</name>
<comment type="caution">
    <text evidence="3">The sequence shown here is derived from an EMBL/GenBank/DDBJ whole genome shotgun (WGS) entry which is preliminary data.</text>
</comment>
<dbReference type="AlphaFoldDB" id="A0A9D3S7X5"/>
<dbReference type="Proteomes" id="UP001044222">
    <property type="component" value="Unassembled WGS sequence"/>
</dbReference>
<accession>A0A9D3S7X5</accession>
<keyword evidence="1" id="KW-0812">Transmembrane</keyword>
<protein>
    <submittedName>
        <fullName evidence="3">Uncharacterized protein</fullName>
    </submittedName>
</protein>
<evidence type="ECO:0000256" key="1">
    <source>
        <dbReference type="SAM" id="Phobius"/>
    </source>
</evidence>
<dbReference type="EMBL" id="JAFIRN010000001">
    <property type="protein sequence ID" value="KAG5858103.1"/>
    <property type="molecule type" value="Genomic_DNA"/>
</dbReference>